<evidence type="ECO:0000256" key="1">
    <source>
        <dbReference type="SAM" id="MobiDB-lite"/>
    </source>
</evidence>
<feature type="chain" id="PRO_5046589569" description="DUF3068 domain-containing protein" evidence="2">
    <location>
        <begin position="33"/>
        <end position="771"/>
    </location>
</feature>
<sequence length="771" mass="84574">MALRKGRAWLRGLVALGLALGVSLGAAPASMADDPRPPGAAEGVDLSHSDKFKFKNPLISPILLPVTELRMALSRVLPETKAHQAFSEARNGASDLIDPRKLTKAQLDVLLNHEIKPSKERVWLGTIVDLGSVGPFLRGKDLASLKNDGVPGVVALSALNVPSTRSEAGVHSEAVIQGVLDNLEIDTNSRLAGASERQQCYKHKCALFYPPDLPTYFAASYDISVEEYKFLTDGINSIREVWAGKDREVERRITQLRKEFDGRVKERNGDAKGLLGKFLPEGRQHVLSSVNKVNVDISSVLKASSGACDHMKSKPQKSQAPGVPAQGFMRLTAARVGPCDEARASTNPKSATGLSQALTMPGTAPGGIDFSSLQLRYLSDPGDGSGLQYSFNAKRDPLKGDSRPATGVTAADQTSDAFFVWLALNPSAFWVNLNPNEPHRIVDSKLARTDAGRIMLEADLQMKKTVGKLIHPDTETGRKFWDGVTGSCMSQRVWILPEPATVRQDGDKLYIVDAPLAVRMEGQYLAQRGKGATASCAQEDKASGERNEQLFRSLILPKLKHAVNTAPEYAEIRRVYLARVAAEWYRELSRTKHTTYGDLIGKGDIESWRTTTDWKPTDTFDKFVESYTKGEFNVTHKTTEGNTIYARTYVYGGVDLKRIPFNKVSTDRFRKEHAGLSQSIDKSLTKPSTADGDNTVWLGSPTPLQASGVGPPQERLSASDWAVRLLPALLLPVAALLWWRRRRLSASVTASPLRRAAVPRRPSRHDFRRPS</sequence>
<dbReference type="EMBL" id="JAVRFI010000005">
    <property type="protein sequence ID" value="MDT0449421.1"/>
    <property type="molecule type" value="Genomic_DNA"/>
</dbReference>
<dbReference type="Proteomes" id="UP001180531">
    <property type="component" value="Unassembled WGS sequence"/>
</dbReference>
<reference evidence="3" key="1">
    <citation type="submission" date="2024-05" db="EMBL/GenBank/DDBJ databases">
        <title>30 novel species of actinomycetes from the DSMZ collection.</title>
        <authorList>
            <person name="Nouioui I."/>
        </authorList>
    </citation>
    <scope>NUCLEOTIDE SEQUENCE</scope>
    <source>
        <strain evidence="3">DSM 40473</strain>
    </source>
</reference>
<dbReference type="RefSeq" id="WP_311609731.1">
    <property type="nucleotide sequence ID" value="NZ_JAVRFI010000005.1"/>
</dbReference>
<evidence type="ECO:0000313" key="3">
    <source>
        <dbReference type="EMBL" id="MDT0449421.1"/>
    </source>
</evidence>
<organism evidence="3 4">
    <name type="scientific">Streptomyces hesseae</name>
    <dbReference type="NCBI Taxonomy" id="3075519"/>
    <lineage>
        <taxon>Bacteria</taxon>
        <taxon>Bacillati</taxon>
        <taxon>Actinomycetota</taxon>
        <taxon>Actinomycetes</taxon>
        <taxon>Kitasatosporales</taxon>
        <taxon>Streptomycetaceae</taxon>
        <taxon>Streptomyces</taxon>
    </lineage>
</organism>
<keyword evidence="4" id="KW-1185">Reference proteome</keyword>
<feature type="region of interest" description="Disordered" evidence="1">
    <location>
        <begin position="750"/>
        <end position="771"/>
    </location>
</feature>
<evidence type="ECO:0000256" key="2">
    <source>
        <dbReference type="SAM" id="SignalP"/>
    </source>
</evidence>
<feature type="signal peptide" evidence="2">
    <location>
        <begin position="1"/>
        <end position="32"/>
    </location>
</feature>
<accession>A0ABU2SKC0</accession>
<evidence type="ECO:0000313" key="4">
    <source>
        <dbReference type="Proteomes" id="UP001180531"/>
    </source>
</evidence>
<evidence type="ECO:0008006" key="5">
    <source>
        <dbReference type="Google" id="ProtNLM"/>
    </source>
</evidence>
<feature type="compositionally biased region" description="Polar residues" evidence="1">
    <location>
        <begin position="680"/>
        <end position="692"/>
    </location>
</feature>
<keyword evidence="2" id="KW-0732">Signal</keyword>
<name>A0ABU2SKC0_9ACTN</name>
<feature type="region of interest" description="Disordered" evidence="1">
    <location>
        <begin position="680"/>
        <end position="713"/>
    </location>
</feature>
<gene>
    <name evidence="3" type="ORF">RM609_10065</name>
</gene>
<protein>
    <recommendedName>
        <fullName evidence="5">DUF3068 domain-containing protein</fullName>
    </recommendedName>
</protein>
<proteinExistence type="predicted"/>
<comment type="caution">
    <text evidence="3">The sequence shown here is derived from an EMBL/GenBank/DDBJ whole genome shotgun (WGS) entry which is preliminary data.</text>
</comment>